<dbReference type="EMBL" id="CAUYUJ010014382">
    <property type="protein sequence ID" value="CAK0840470.1"/>
    <property type="molecule type" value="Genomic_DNA"/>
</dbReference>
<feature type="region of interest" description="Disordered" evidence="1">
    <location>
        <begin position="54"/>
        <end position="107"/>
    </location>
</feature>
<proteinExistence type="predicted"/>
<organism evidence="2 3">
    <name type="scientific">Prorocentrum cordatum</name>
    <dbReference type="NCBI Taxonomy" id="2364126"/>
    <lineage>
        <taxon>Eukaryota</taxon>
        <taxon>Sar</taxon>
        <taxon>Alveolata</taxon>
        <taxon>Dinophyceae</taxon>
        <taxon>Prorocentrales</taxon>
        <taxon>Prorocentraceae</taxon>
        <taxon>Prorocentrum</taxon>
    </lineage>
</organism>
<evidence type="ECO:0000313" key="2">
    <source>
        <dbReference type="EMBL" id="CAK0840470.1"/>
    </source>
</evidence>
<dbReference type="Proteomes" id="UP001189429">
    <property type="component" value="Unassembled WGS sequence"/>
</dbReference>
<feature type="compositionally biased region" description="Polar residues" evidence="1">
    <location>
        <begin position="54"/>
        <end position="64"/>
    </location>
</feature>
<comment type="caution">
    <text evidence="2">The sequence shown here is derived from an EMBL/GenBank/DDBJ whole genome shotgun (WGS) entry which is preliminary data.</text>
</comment>
<gene>
    <name evidence="2" type="ORF">PCOR1329_LOCUS35920</name>
</gene>
<protein>
    <submittedName>
        <fullName evidence="2">Uncharacterized protein</fullName>
    </submittedName>
</protein>
<reference evidence="2" key="1">
    <citation type="submission" date="2023-10" db="EMBL/GenBank/DDBJ databases">
        <authorList>
            <person name="Chen Y."/>
            <person name="Shah S."/>
            <person name="Dougan E. K."/>
            <person name="Thang M."/>
            <person name="Chan C."/>
        </authorList>
    </citation>
    <scope>NUCLEOTIDE SEQUENCE [LARGE SCALE GENOMIC DNA]</scope>
</reference>
<keyword evidence="3" id="KW-1185">Reference proteome</keyword>
<evidence type="ECO:0000313" key="3">
    <source>
        <dbReference type="Proteomes" id="UP001189429"/>
    </source>
</evidence>
<evidence type="ECO:0000256" key="1">
    <source>
        <dbReference type="SAM" id="MobiDB-lite"/>
    </source>
</evidence>
<name>A0ABN9T5Y8_9DINO</name>
<sequence length="107" mass="11591">MPSSFTPQSQIALSASVVEQRQHGSIAICEKGLRRMRPIPSHDSMLAKMTACDRSSASAWQPQRHSADVLARRSLSGGLGKPPHGRGRGEDRPSTEAQQRPAALRHA</sequence>
<accession>A0ABN9T5Y8</accession>